<organism evidence="7 8">
    <name type="scientific">Phytophthora cactorum</name>
    <dbReference type="NCBI Taxonomy" id="29920"/>
    <lineage>
        <taxon>Eukaryota</taxon>
        <taxon>Sar</taxon>
        <taxon>Stramenopiles</taxon>
        <taxon>Oomycota</taxon>
        <taxon>Peronosporomycetes</taxon>
        <taxon>Peronosporales</taxon>
        <taxon>Peronosporaceae</taxon>
        <taxon>Phytophthora</taxon>
    </lineage>
</organism>
<keyword evidence="8" id="KW-1185">Reference proteome</keyword>
<evidence type="ECO:0000313" key="3">
    <source>
        <dbReference type="EMBL" id="KAG2898828.1"/>
    </source>
</evidence>
<dbReference type="EMBL" id="RCMG01001145">
    <property type="protein sequence ID" value="KAG2835069.1"/>
    <property type="molecule type" value="Genomic_DNA"/>
</dbReference>
<dbReference type="EMBL" id="RCMI01001208">
    <property type="protein sequence ID" value="KAG2888550.1"/>
    <property type="molecule type" value="Genomic_DNA"/>
</dbReference>
<protein>
    <submittedName>
        <fullName evidence="7">Uncharacterized protein</fullName>
    </submittedName>
</protein>
<dbReference type="EMBL" id="RCML01001201">
    <property type="protein sequence ID" value="KAG2964545.1"/>
    <property type="molecule type" value="Genomic_DNA"/>
</dbReference>
<dbReference type="Proteomes" id="UP000760860">
    <property type="component" value="Unassembled WGS sequence"/>
</dbReference>
<gene>
    <name evidence="6" type="ORF">JG687_00007566</name>
    <name evidence="7" type="ORF">PC110_g12411</name>
    <name evidence="1" type="ORF">PC113_g20277</name>
    <name evidence="2" type="ORF">PC115_g20008</name>
    <name evidence="3" type="ORF">PC117_g22421</name>
    <name evidence="4" type="ORF">PC118_g20255</name>
    <name evidence="5" type="ORF">PC129_g19495</name>
</gene>
<name>A0A329S413_9STRA</name>
<evidence type="ECO:0000313" key="7">
    <source>
        <dbReference type="EMBL" id="RAW31250.1"/>
    </source>
</evidence>
<dbReference type="Proteomes" id="UP000697107">
    <property type="component" value="Unassembled WGS sequence"/>
</dbReference>
<dbReference type="Proteomes" id="UP000774804">
    <property type="component" value="Unassembled WGS sequence"/>
</dbReference>
<dbReference type="VEuPathDB" id="FungiDB:PC110_g12411"/>
<reference evidence="1" key="2">
    <citation type="submission" date="2018-10" db="EMBL/GenBank/DDBJ databases">
        <title>Effector identification in a new, highly contiguous assembly of the strawberry crown rot pathogen Phytophthora cactorum.</title>
        <authorList>
            <person name="Armitage A.D."/>
            <person name="Nellist C.F."/>
            <person name="Bates H."/>
            <person name="Vickerstaff R.J."/>
            <person name="Harrison R.J."/>
        </authorList>
    </citation>
    <scope>NUCLEOTIDE SEQUENCE</scope>
    <source>
        <strain evidence="1">15-7</strain>
        <strain evidence="2">4032</strain>
        <strain evidence="3">4040</strain>
        <strain evidence="4">P415</strain>
        <strain evidence="5">P421</strain>
    </source>
</reference>
<dbReference type="EMBL" id="RCMK01001233">
    <property type="protein sequence ID" value="KAG2898828.1"/>
    <property type="molecule type" value="Genomic_DNA"/>
</dbReference>
<sequence length="263" mass="29274">MPQIDPLPGVGDELMSRCDGRPLDEEVGGKAVEVFASVSLHDFDMWLDRGDEKLDRWDYEALTPNTGRVIIHDMASGVHAIVHGRIIYGLRQQVARTAGNRAIDLTCHASVAVHYGNDDIDPLCLEMSSIRCGNARFRPDGGLKPLASQFPTFVMWMAVSEKWTHLMQKVRSCMATTPVQVAMGIKLSSNVKSIVLLQRTDGGRVEEVMVDMMMRLPDVNPIAFPLKKLYAGVDIPAALVGHEDDRIALDTSWLQRLVWRINP</sequence>
<evidence type="ECO:0000313" key="1">
    <source>
        <dbReference type="EMBL" id="KAG2835069.1"/>
    </source>
</evidence>
<dbReference type="Proteomes" id="UP000251314">
    <property type="component" value="Unassembled WGS sequence"/>
</dbReference>
<evidence type="ECO:0000313" key="5">
    <source>
        <dbReference type="EMBL" id="KAG3209492.1"/>
    </source>
</evidence>
<proteinExistence type="predicted"/>
<dbReference type="EMBL" id="MJFZ01000331">
    <property type="protein sequence ID" value="RAW31250.1"/>
    <property type="molecule type" value="Genomic_DNA"/>
</dbReference>
<evidence type="ECO:0000313" key="4">
    <source>
        <dbReference type="EMBL" id="KAG2964545.1"/>
    </source>
</evidence>
<evidence type="ECO:0000313" key="2">
    <source>
        <dbReference type="EMBL" id="KAG2888550.1"/>
    </source>
</evidence>
<dbReference type="Proteomes" id="UP000736787">
    <property type="component" value="Unassembled WGS sequence"/>
</dbReference>
<reference evidence="6" key="3">
    <citation type="submission" date="2021-01" db="EMBL/GenBank/DDBJ databases">
        <title>Phytophthora aleatoria, a newly-described species from Pinus radiata is distinct from Phytophthora cactorum isolates based on comparative genomics.</title>
        <authorList>
            <person name="Mcdougal R."/>
            <person name="Panda P."/>
            <person name="Williams N."/>
            <person name="Studholme D.J."/>
        </authorList>
    </citation>
    <scope>NUCLEOTIDE SEQUENCE</scope>
    <source>
        <strain evidence="6">NZFS 3830</strain>
    </source>
</reference>
<evidence type="ECO:0000313" key="8">
    <source>
        <dbReference type="Proteomes" id="UP000251314"/>
    </source>
</evidence>
<reference evidence="7 8" key="1">
    <citation type="submission" date="2018-01" db="EMBL/GenBank/DDBJ databases">
        <title>Draft genome of the strawberry crown rot pathogen Phytophthora cactorum.</title>
        <authorList>
            <person name="Armitage A.D."/>
            <person name="Lysoe E."/>
            <person name="Nellist C.F."/>
            <person name="Harrison R.J."/>
            <person name="Brurberg M.B."/>
        </authorList>
    </citation>
    <scope>NUCLEOTIDE SEQUENCE [LARGE SCALE GENOMIC DNA]</scope>
    <source>
        <strain evidence="7 8">10300</strain>
    </source>
</reference>
<dbReference type="AlphaFoldDB" id="A0A329S413"/>
<evidence type="ECO:0000313" key="6">
    <source>
        <dbReference type="EMBL" id="KAG6961704.1"/>
    </source>
</evidence>
<dbReference type="EMBL" id="JAENGZ010000339">
    <property type="protein sequence ID" value="KAG6961704.1"/>
    <property type="molecule type" value="Genomic_DNA"/>
</dbReference>
<dbReference type="OrthoDB" id="10386020at2759"/>
<dbReference type="Proteomes" id="UP000688947">
    <property type="component" value="Unassembled WGS sequence"/>
</dbReference>
<dbReference type="EMBL" id="RCMV01001257">
    <property type="protein sequence ID" value="KAG3209492.1"/>
    <property type="molecule type" value="Genomic_DNA"/>
</dbReference>
<accession>A0A329S413</accession>
<comment type="caution">
    <text evidence="7">The sequence shown here is derived from an EMBL/GenBank/DDBJ whole genome shotgun (WGS) entry which is preliminary data.</text>
</comment>
<dbReference type="Proteomes" id="UP000735874">
    <property type="component" value="Unassembled WGS sequence"/>
</dbReference>